<evidence type="ECO:0000256" key="5">
    <source>
        <dbReference type="PROSITE-ProRule" id="PRU00175"/>
    </source>
</evidence>
<dbReference type="InterPro" id="IPR035963">
    <property type="entry name" value="FERM_2"/>
</dbReference>
<dbReference type="EnsemblMetazoa" id="MDOA011624-RB">
    <property type="protein sequence ID" value="MDOA011624-PB"/>
    <property type="gene ID" value="MDOA011624"/>
</dbReference>
<dbReference type="PROSITE" id="PS50089">
    <property type="entry name" value="ZF_RING_2"/>
    <property type="match status" value="1"/>
</dbReference>
<dbReference type="AlphaFoldDB" id="A0A1I8N528"/>
<evidence type="ECO:0000256" key="3">
    <source>
        <dbReference type="ARBA" id="ARBA00022833"/>
    </source>
</evidence>
<feature type="domain" description="RING-type" evidence="8">
    <location>
        <begin position="585"/>
        <end position="620"/>
    </location>
</feature>
<dbReference type="Gene3D" id="3.30.40.10">
    <property type="entry name" value="Zinc/RING finger domain, C3HC4 (zinc finger)"/>
    <property type="match status" value="1"/>
</dbReference>
<dbReference type="SUPFAM" id="SSF47031">
    <property type="entry name" value="Second domain of FERM"/>
    <property type="match status" value="1"/>
</dbReference>
<evidence type="ECO:0000313" key="9">
    <source>
        <dbReference type="EnsemblMetazoa" id="MDOA011624-PA"/>
    </source>
</evidence>
<keyword evidence="2 5" id="KW-0479">Metal-binding</keyword>
<dbReference type="KEGG" id="mde:101901344"/>
<dbReference type="Pfam" id="PF00373">
    <property type="entry name" value="FERM_M"/>
    <property type="match status" value="1"/>
</dbReference>
<dbReference type="SUPFAM" id="SSF50729">
    <property type="entry name" value="PH domain-like"/>
    <property type="match status" value="1"/>
</dbReference>
<dbReference type="Proteomes" id="UP001652621">
    <property type="component" value="Unplaced"/>
</dbReference>
<dbReference type="SMART" id="SM00295">
    <property type="entry name" value="B41"/>
    <property type="match status" value="1"/>
</dbReference>
<evidence type="ECO:0000256" key="2">
    <source>
        <dbReference type="ARBA" id="ARBA00022771"/>
    </source>
</evidence>
<organism evidence="9">
    <name type="scientific">Musca domestica</name>
    <name type="common">House fly</name>
    <dbReference type="NCBI Taxonomy" id="7370"/>
    <lineage>
        <taxon>Eukaryota</taxon>
        <taxon>Metazoa</taxon>
        <taxon>Ecdysozoa</taxon>
        <taxon>Arthropoda</taxon>
        <taxon>Hexapoda</taxon>
        <taxon>Insecta</taxon>
        <taxon>Pterygota</taxon>
        <taxon>Neoptera</taxon>
        <taxon>Endopterygota</taxon>
        <taxon>Diptera</taxon>
        <taxon>Brachycera</taxon>
        <taxon>Muscomorpha</taxon>
        <taxon>Muscoidea</taxon>
        <taxon>Muscidae</taxon>
        <taxon>Musca</taxon>
    </lineage>
</organism>
<dbReference type="EnsemblMetazoa" id="MDOA011624-RA">
    <property type="protein sequence ID" value="MDOA011624-PA"/>
    <property type="gene ID" value="MDOA011624"/>
</dbReference>
<keyword evidence="3" id="KW-0862">Zinc</keyword>
<dbReference type="PANTHER" id="PTHR23280">
    <property type="entry name" value="4.1 G PROTEIN"/>
    <property type="match status" value="1"/>
</dbReference>
<feature type="region of interest" description="Disordered" evidence="6">
    <location>
        <begin position="167"/>
        <end position="231"/>
    </location>
</feature>
<dbReference type="GO" id="GO:0006511">
    <property type="term" value="P:ubiquitin-dependent protein catabolic process"/>
    <property type="evidence" value="ECO:0007669"/>
    <property type="project" value="TreeGrafter"/>
</dbReference>
<evidence type="ECO:0000256" key="1">
    <source>
        <dbReference type="ARBA" id="ARBA00004282"/>
    </source>
</evidence>
<dbReference type="SUPFAM" id="SSF54236">
    <property type="entry name" value="Ubiquitin-like"/>
    <property type="match status" value="1"/>
</dbReference>
<dbReference type="PROSITE" id="PS50057">
    <property type="entry name" value="FERM_3"/>
    <property type="match status" value="1"/>
</dbReference>
<dbReference type="VEuPathDB" id="VectorBase:MDOMA2_013846"/>
<evidence type="ECO:0000256" key="6">
    <source>
        <dbReference type="SAM" id="MobiDB-lite"/>
    </source>
</evidence>
<dbReference type="InterPro" id="IPR019748">
    <property type="entry name" value="FERM_central"/>
</dbReference>
<dbReference type="InterPro" id="IPR013083">
    <property type="entry name" value="Znf_RING/FYVE/PHD"/>
</dbReference>
<dbReference type="Gene3D" id="1.20.80.10">
    <property type="match status" value="1"/>
</dbReference>
<dbReference type="CDD" id="cd14473">
    <property type="entry name" value="FERM_B-lobe"/>
    <property type="match status" value="1"/>
</dbReference>
<dbReference type="Pfam" id="PF09379">
    <property type="entry name" value="FERM_N"/>
    <property type="match status" value="1"/>
</dbReference>
<dbReference type="InterPro" id="IPR014352">
    <property type="entry name" value="FERM/acyl-CoA-bd_prot_sf"/>
</dbReference>
<feature type="compositionally biased region" description="Basic and acidic residues" evidence="6">
    <location>
        <begin position="179"/>
        <end position="189"/>
    </location>
</feature>
<dbReference type="InterPro" id="IPR018979">
    <property type="entry name" value="FERM_N"/>
</dbReference>
<dbReference type="VEuPathDB" id="VectorBase:MDOA011624"/>
<dbReference type="InterPro" id="IPR018980">
    <property type="entry name" value="FERM_PH-like_C"/>
</dbReference>
<dbReference type="Pfam" id="PF13920">
    <property type="entry name" value="zf-C3HC4_3"/>
    <property type="match status" value="1"/>
</dbReference>
<gene>
    <name evidence="9" type="primary">101901344</name>
    <name evidence="11" type="synonym">LOC101901344</name>
</gene>
<dbReference type="Gene3D" id="3.10.20.90">
    <property type="entry name" value="Phosphatidylinositol 3-kinase Catalytic Subunit, Chain A, domain 1"/>
    <property type="match status" value="1"/>
</dbReference>
<reference evidence="9" key="1">
    <citation type="submission" date="2020-05" db="UniProtKB">
        <authorList>
            <consortium name="EnsemblMetazoa"/>
        </authorList>
    </citation>
    <scope>IDENTIFICATION</scope>
    <source>
        <strain evidence="9">Aabys</strain>
    </source>
</reference>
<dbReference type="InterPro" id="IPR029071">
    <property type="entry name" value="Ubiquitin-like_domsf"/>
</dbReference>
<dbReference type="OrthoDB" id="10037309at2759"/>
<feature type="compositionally biased region" description="Low complexity" evidence="6">
    <location>
        <begin position="638"/>
        <end position="650"/>
    </location>
</feature>
<keyword evidence="10" id="KW-1185">Reference proteome</keyword>
<evidence type="ECO:0000259" key="8">
    <source>
        <dbReference type="PROSITE" id="PS50089"/>
    </source>
</evidence>
<dbReference type="FunFam" id="3.10.20.90:FF:000313">
    <property type="entry name" value="Blast:E3 ubiquitin-protein ligase MYLIP-A"/>
    <property type="match status" value="1"/>
</dbReference>
<dbReference type="GO" id="GO:0004842">
    <property type="term" value="F:ubiquitin-protein transferase activity"/>
    <property type="evidence" value="ECO:0007669"/>
    <property type="project" value="TreeGrafter"/>
</dbReference>
<dbReference type="CDD" id="cd17104">
    <property type="entry name" value="FERM_F1_MYLIP"/>
    <property type="match status" value="1"/>
</dbReference>
<evidence type="ECO:0000313" key="11">
    <source>
        <dbReference type="RefSeq" id="XP_005176873.1"/>
    </source>
</evidence>
<dbReference type="RefSeq" id="XP_005176873.1">
    <property type="nucleotide sequence ID" value="XM_005176816.3"/>
</dbReference>
<dbReference type="PANTHER" id="PTHR23280:SF13">
    <property type="entry name" value="E3 UBIQUITIN-PROTEIN LIGASE MYLIP"/>
    <property type="match status" value="1"/>
</dbReference>
<feature type="domain" description="FERM" evidence="7">
    <location>
        <begin position="1"/>
        <end position="449"/>
    </location>
</feature>
<feature type="compositionally biased region" description="Low complexity" evidence="6">
    <location>
        <begin position="167"/>
        <end position="176"/>
    </location>
</feature>
<evidence type="ECO:0000256" key="4">
    <source>
        <dbReference type="ARBA" id="ARBA00022949"/>
    </source>
</evidence>
<feature type="region of interest" description="Disordered" evidence="6">
    <location>
        <begin position="254"/>
        <end position="279"/>
    </location>
</feature>
<keyword evidence="2 5" id="KW-0863">Zinc-finger</keyword>
<dbReference type="InterPro" id="IPR001841">
    <property type="entry name" value="Znf_RING"/>
</dbReference>
<dbReference type="GO" id="GO:0070161">
    <property type="term" value="C:anchoring junction"/>
    <property type="evidence" value="ECO:0007669"/>
    <property type="project" value="UniProtKB-SubCell"/>
</dbReference>
<evidence type="ECO:0000259" key="7">
    <source>
        <dbReference type="PROSITE" id="PS50057"/>
    </source>
</evidence>
<feature type="compositionally biased region" description="Low complexity" evidence="6">
    <location>
        <begin position="213"/>
        <end position="231"/>
    </location>
</feature>
<dbReference type="CDD" id="cd16510">
    <property type="entry name" value="RING-HC_IAPs"/>
    <property type="match status" value="1"/>
</dbReference>
<reference evidence="11" key="2">
    <citation type="submission" date="2025-04" db="UniProtKB">
        <authorList>
            <consortium name="RefSeq"/>
        </authorList>
    </citation>
    <scope>IDENTIFICATION</scope>
    <source>
        <strain evidence="11">Aabys</strain>
    </source>
</reference>
<dbReference type="SMART" id="SM01196">
    <property type="entry name" value="FERM_C"/>
    <property type="match status" value="1"/>
</dbReference>
<dbReference type="GO" id="GO:0071944">
    <property type="term" value="C:cell periphery"/>
    <property type="evidence" value="ECO:0007669"/>
    <property type="project" value="UniProtKB-ARBA"/>
</dbReference>
<protein>
    <submittedName>
        <fullName evidence="11">E3 ubiquitin-protein ligase MYLIP</fullName>
    </submittedName>
</protein>
<comment type="subcellular location">
    <subcellularLocation>
        <location evidence="1">Cell junction</location>
    </subcellularLocation>
</comment>
<proteinExistence type="predicted"/>
<evidence type="ECO:0000313" key="10">
    <source>
        <dbReference type="Proteomes" id="UP001652621"/>
    </source>
</evidence>
<sequence length="659" mass="73489">MWCIVNLPNGTQQAVKWDPKAIGQECLEKVCKALDIICEMEYFGLEHWVPNQKESRTRQWINLRNRLSCDGTGGSGIPLMLALRVKFWVPVHFILQESVRNLFYMQAKADLLEGRLSARNWSNAAKLAAFLCQADGLLFNEATLKAECPLKMRREYEKRLLEEQQQQLQQQQQQQQANQKERKDKEHVLSFKKRRLSKQKSVEHIDNVTPGQAAAGSSPSPSSTSSANTTASGATTSAAASSSSTSSCPTLTCNLHQKPPTSSTNETSTKVPNETKSACDSCSLNESIENSIKNSPLRIYQDYVIRPVDEDESSELPEDFLRQIAVEHGKLAMLKMSPKSAKYWLLHEIQDLPGYGEEVFGGFTIGENSQRCDIAVGAHGIRVSTGDNVKNIPFSAIAAAKSFRRTFKLEYVDDNNDRREVDIKLPKHCIAAGLYRSITERHAFYVCDKVRGVVTNQFTRDLKGTIASMFKEDTELGKKYIFDIRHTSREVIEEARRVLHKRGIVSSVRDNDLSSPSVSASPSDATEVEDLTHLMPIMKALSETSANAAASSMACSLDMMLREKEEREAAIERCVDTRISEAMTCKICMDNSINTMFNPCCHVMACAQCAARCDKCPNCRVKVTDVVKIYLPPELRSTTTTPTKSNETTTNVPKLTAVA</sequence>
<dbReference type="InterPro" id="IPR019749">
    <property type="entry name" value="Band_41_domain"/>
</dbReference>
<keyword evidence="4" id="KW-0965">Cell junction</keyword>
<dbReference type="GO" id="GO:0030182">
    <property type="term" value="P:neuron differentiation"/>
    <property type="evidence" value="ECO:0007669"/>
    <property type="project" value="UniProtKB-ARBA"/>
</dbReference>
<dbReference type="GO" id="GO:0009887">
    <property type="term" value="P:animal organ morphogenesis"/>
    <property type="evidence" value="ECO:0007669"/>
    <property type="project" value="UniProtKB-ARBA"/>
</dbReference>
<accession>A0A1I8N528</accession>
<dbReference type="eggNOG" id="ENOG502QV76">
    <property type="taxonomic scope" value="Eukaryota"/>
</dbReference>
<dbReference type="InterPro" id="IPR000299">
    <property type="entry name" value="FERM_domain"/>
</dbReference>
<dbReference type="STRING" id="7370.A0A1I8N528"/>
<name>A0A1I8N528_MUSDO</name>
<feature type="region of interest" description="Disordered" evidence="6">
    <location>
        <begin position="637"/>
        <end position="659"/>
    </location>
</feature>
<dbReference type="GO" id="GO:0008270">
    <property type="term" value="F:zinc ion binding"/>
    <property type="evidence" value="ECO:0007669"/>
    <property type="project" value="UniProtKB-KW"/>
</dbReference>